<dbReference type="SMART" id="SM00365">
    <property type="entry name" value="LRR_SD22"/>
    <property type="match status" value="3"/>
</dbReference>
<dbReference type="PANTHER" id="PTHR15454:SF47">
    <property type="entry name" value="LEUCINE-RICH REPEAT-CONTAINING PROTEIN 23"/>
    <property type="match status" value="1"/>
</dbReference>
<feature type="compositionally biased region" description="Low complexity" evidence="3">
    <location>
        <begin position="375"/>
        <end position="386"/>
    </location>
</feature>
<reference evidence="4" key="1">
    <citation type="submission" date="2022-03" db="EMBL/GenBank/DDBJ databases">
        <authorList>
            <person name="Sayadi A."/>
        </authorList>
    </citation>
    <scope>NUCLEOTIDE SEQUENCE</scope>
</reference>
<dbReference type="InterPro" id="IPR032675">
    <property type="entry name" value="LRR_dom_sf"/>
</dbReference>
<dbReference type="SMART" id="SM00369">
    <property type="entry name" value="LRR_TYP"/>
    <property type="match status" value="3"/>
</dbReference>
<keyword evidence="1" id="KW-0433">Leucine-rich repeat</keyword>
<dbReference type="PANTHER" id="PTHR15454">
    <property type="entry name" value="NISCHARIN RELATED"/>
    <property type="match status" value="1"/>
</dbReference>
<feature type="compositionally biased region" description="Acidic residues" evidence="3">
    <location>
        <begin position="301"/>
        <end position="313"/>
    </location>
</feature>
<dbReference type="OrthoDB" id="271226at2759"/>
<dbReference type="InterPro" id="IPR003591">
    <property type="entry name" value="Leu-rich_rpt_typical-subtyp"/>
</dbReference>
<dbReference type="EMBL" id="CAKOFQ010006750">
    <property type="protein sequence ID" value="CAH1967970.1"/>
    <property type="molecule type" value="Genomic_DNA"/>
</dbReference>
<feature type="compositionally biased region" description="Acidic residues" evidence="3">
    <location>
        <begin position="362"/>
        <end position="372"/>
    </location>
</feature>
<feature type="compositionally biased region" description="Basic and acidic residues" evidence="3">
    <location>
        <begin position="405"/>
        <end position="431"/>
    </location>
</feature>
<organism evidence="4 5">
    <name type="scientific">Acanthoscelides obtectus</name>
    <name type="common">Bean weevil</name>
    <name type="synonym">Bruchus obtectus</name>
    <dbReference type="NCBI Taxonomy" id="200917"/>
    <lineage>
        <taxon>Eukaryota</taxon>
        <taxon>Metazoa</taxon>
        <taxon>Ecdysozoa</taxon>
        <taxon>Arthropoda</taxon>
        <taxon>Hexapoda</taxon>
        <taxon>Insecta</taxon>
        <taxon>Pterygota</taxon>
        <taxon>Neoptera</taxon>
        <taxon>Endopterygota</taxon>
        <taxon>Coleoptera</taxon>
        <taxon>Polyphaga</taxon>
        <taxon>Cucujiformia</taxon>
        <taxon>Chrysomeloidea</taxon>
        <taxon>Chrysomelidae</taxon>
        <taxon>Bruchinae</taxon>
        <taxon>Bruchini</taxon>
        <taxon>Acanthoscelides</taxon>
    </lineage>
</organism>
<accession>A0A9P0P227</accession>
<evidence type="ECO:0000256" key="1">
    <source>
        <dbReference type="ARBA" id="ARBA00022614"/>
    </source>
</evidence>
<protein>
    <recommendedName>
        <fullName evidence="6">Leucine-rich repeat-containing protein 23</fullName>
    </recommendedName>
</protein>
<evidence type="ECO:0000256" key="3">
    <source>
        <dbReference type="SAM" id="MobiDB-lite"/>
    </source>
</evidence>
<dbReference type="InterPro" id="IPR001611">
    <property type="entry name" value="Leu-rich_rpt"/>
</dbReference>
<dbReference type="Pfam" id="PF12799">
    <property type="entry name" value="LRR_4"/>
    <property type="match status" value="1"/>
</dbReference>
<dbReference type="AlphaFoldDB" id="A0A9P0P227"/>
<keyword evidence="2" id="KW-0677">Repeat</keyword>
<feature type="region of interest" description="Disordered" evidence="3">
    <location>
        <begin position="362"/>
        <end position="431"/>
    </location>
</feature>
<evidence type="ECO:0000313" key="4">
    <source>
        <dbReference type="EMBL" id="CAH1967970.1"/>
    </source>
</evidence>
<dbReference type="Proteomes" id="UP001152888">
    <property type="component" value="Unassembled WGS sequence"/>
</dbReference>
<keyword evidence="5" id="KW-1185">Reference proteome</keyword>
<dbReference type="Gene3D" id="3.80.10.10">
    <property type="entry name" value="Ribonuclease Inhibitor"/>
    <property type="match status" value="2"/>
</dbReference>
<gene>
    <name evidence="4" type="ORF">ACAOBT_LOCUS7626</name>
</gene>
<evidence type="ECO:0000313" key="5">
    <source>
        <dbReference type="Proteomes" id="UP001152888"/>
    </source>
</evidence>
<proteinExistence type="predicted"/>
<name>A0A9P0P227_ACAOB</name>
<evidence type="ECO:0008006" key="6">
    <source>
        <dbReference type="Google" id="ProtNLM"/>
    </source>
</evidence>
<dbReference type="GO" id="GO:0005737">
    <property type="term" value="C:cytoplasm"/>
    <property type="evidence" value="ECO:0007669"/>
    <property type="project" value="TreeGrafter"/>
</dbReference>
<dbReference type="SUPFAM" id="SSF52058">
    <property type="entry name" value="L domain-like"/>
    <property type="match status" value="1"/>
</dbReference>
<sequence>MAAEEIDALEVHFGEGGIPGLTPKYAPTPHFDIVIKEKKLTFEEASRCLNTLGKDESGVRYAYLMLSATERKLTDISTVANFKHLLFIDVSGNYLNTEAMYVLTQVPFLLYLRAERNVLESAGFRIAPYLQVLILNMNQITETCDINQPMLELLELGENLIYTAQFDPEGLPNLKELSLHNNHLIDTSGVFPTSLEKLYLNKNKIMKINSNFPKLPNLTVLNLRDNGIRKLGGLSENLPNLVYLNVRCNKITKVRQFRKISPLSKLETLILLENPLYEGKKAQPQDEEDEDQETTITSTEPDTENTADFEGSDVDTTVKSDPFKIHLLVLLPSLKRINKEFVTLNERDMAEKNSRKLLAEIFEEQSSEDESEVPTTSEYTTDYTTETEVDEKSYGDVEANDEVEEKTLKTTEEEGKKEATTGQNEVDKLNI</sequence>
<evidence type="ECO:0000256" key="2">
    <source>
        <dbReference type="ARBA" id="ARBA00022737"/>
    </source>
</evidence>
<feature type="region of interest" description="Disordered" evidence="3">
    <location>
        <begin position="278"/>
        <end position="315"/>
    </location>
</feature>
<dbReference type="Pfam" id="PF00560">
    <property type="entry name" value="LRR_1"/>
    <property type="match status" value="1"/>
</dbReference>
<dbReference type="PROSITE" id="PS51450">
    <property type="entry name" value="LRR"/>
    <property type="match status" value="2"/>
</dbReference>
<dbReference type="InterPro" id="IPR025875">
    <property type="entry name" value="Leu-rich_rpt_4"/>
</dbReference>
<comment type="caution">
    <text evidence="4">The sequence shown here is derived from an EMBL/GenBank/DDBJ whole genome shotgun (WGS) entry which is preliminary data.</text>
</comment>